<feature type="binding site" evidence="7">
    <location>
        <begin position="273"/>
        <end position="276"/>
    </location>
    <ligand>
        <name>GTP</name>
        <dbReference type="ChEBI" id="CHEBI:37565"/>
    </ligand>
</feature>
<keyword evidence="4 7" id="KW-0378">Hydrolase</keyword>
<dbReference type="PRINTS" id="PR00326">
    <property type="entry name" value="GTP1OBG"/>
</dbReference>
<proteinExistence type="inferred from homology"/>
<dbReference type="InterPro" id="IPR014100">
    <property type="entry name" value="GTP-bd_Obg/CgtA"/>
</dbReference>
<comment type="cofactor">
    <cofactor evidence="7">
        <name>Mg(2+)</name>
        <dbReference type="ChEBI" id="CHEBI:18420"/>
    </cofactor>
</comment>
<dbReference type="EMBL" id="MGAY01000054">
    <property type="protein sequence ID" value="OGK55759.1"/>
    <property type="molecule type" value="Genomic_DNA"/>
</dbReference>
<feature type="domain" description="Obg" evidence="9">
    <location>
        <begin position="1"/>
        <end position="157"/>
    </location>
</feature>
<reference evidence="10 11" key="1">
    <citation type="journal article" date="2016" name="Nat. Commun.">
        <title>Thousands of microbial genomes shed light on interconnected biogeochemical processes in an aquifer system.</title>
        <authorList>
            <person name="Anantharaman K."/>
            <person name="Brown C.T."/>
            <person name="Hug L.A."/>
            <person name="Sharon I."/>
            <person name="Castelle C.J."/>
            <person name="Probst A.J."/>
            <person name="Thomas B.C."/>
            <person name="Singh A."/>
            <person name="Wilkins M.J."/>
            <person name="Karaoz U."/>
            <person name="Brodie E.L."/>
            <person name="Williams K.H."/>
            <person name="Hubbard S.S."/>
            <person name="Banfield J.F."/>
        </authorList>
    </citation>
    <scope>NUCLEOTIDE SEQUENCE [LARGE SCALE GENOMIC DNA]</scope>
</reference>
<protein>
    <recommendedName>
        <fullName evidence="7">GTPase Obg</fullName>
        <ecNumber evidence="7">3.6.5.-</ecNumber>
    </recommendedName>
    <alternativeName>
        <fullName evidence="7">GTP-binding protein Obg</fullName>
    </alternativeName>
</protein>
<dbReference type="InterPro" id="IPR006073">
    <property type="entry name" value="GTP-bd"/>
</dbReference>
<comment type="subunit">
    <text evidence="7">Monomer.</text>
</comment>
<feature type="binding site" evidence="7">
    <location>
        <position position="191"/>
    </location>
    <ligand>
        <name>Mg(2+)</name>
        <dbReference type="ChEBI" id="CHEBI:18420"/>
    </ligand>
</feature>
<evidence type="ECO:0000256" key="5">
    <source>
        <dbReference type="ARBA" id="ARBA00022842"/>
    </source>
</evidence>
<dbReference type="PANTHER" id="PTHR11702:SF31">
    <property type="entry name" value="MITOCHONDRIAL RIBOSOME-ASSOCIATED GTPASE 2"/>
    <property type="match status" value="1"/>
</dbReference>
<dbReference type="InterPro" id="IPR036726">
    <property type="entry name" value="GTP1_OBG_dom_sf"/>
</dbReference>
<dbReference type="Proteomes" id="UP000176376">
    <property type="component" value="Unassembled WGS sequence"/>
</dbReference>
<dbReference type="GO" id="GO:0042254">
    <property type="term" value="P:ribosome biogenesis"/>
    <property type="evidence" value="ECO:0007669"/>
    <property type="project" value="UniProtKB-UniRule"/>
</dbReference>
<dbReference type="GO" id="GO:0005737">
    <property type="term" value="C:cytoplasm"/>
    <property type="evidence" value="ECO:0007669"/>
    <property type="project" value="UniProtKB-SubCell"/>
</dbReference>
<evidence type="ECO:0000256" key="2">
    <source>
        <dbReference type="ARBA" id="ARBA00022490"/>
    </source>
</evidence>
<dbReference type="GO" id="GO:0000287">
    <property type="term" value="F:magnesium ion binding"/>
    <property type="evidence" value="ECO:0007669"/>
    <property type="project" value="InterPro"/>
</dbReference>
<keyword evidence="3 7" id="KW-0547">Nucleotide-binding</keyword>
<comment type="subcellular location">
    <subcellularLocation>
        <location evidence="7">Cytoplasm</location>
    </subcellularLocation>
</comment>
<dbReference type="STRING" id="1802074.A3J15_03755"/>
<keyword evidence="5 7" id="KW-0460">Magnesium</keyword>
<accession>A0A1F7JJH4</accession>
<dbReference type="PIRSF" id="PIRSF002401">
    <property type="entry name" value="GTP_bd_Obg/CgtA"/>
    <property type="match status" value="1"/>
</dbReference>
<evidence type="ECO:0000259" key="9">
    <source>
        <dbReference type="PROSITE" id="PS51883"/>
    </source>
</evidence>
<feature type="binding site" evidence="7">
    <location>
        <begin position="189"/>
        <end position="193"/>
    </location>
    <ligand>
        <name>GTP</name>
        <dbReference type="ChEBI" id="CHEBI:37565"/>
    </ligand>
</feature>
<dbReference type="PANTHER" id="PTHR11702">
    <property type="entry name" value="DEVELOPMENTALLY REGULATED GTP-BINDING PROTEIN-RELATED"/>
    <property type="match status" value="1"/>
</dbReference>
<organism evidence="10 11">
    <name type="scientific">Candidatus Roizmanbacteria bacterium RIFCSPLOWO2_02_FULL_38_10</name>
    <dbReference type="NCBI Taxonomy" id="1802074"/>
    <lineage>
        <taxon>Bacteria</taxon>
        <taxon>Candidatus Roizmaniibacteriota</taxon>
    </lineage>
</organism>
<dbReference type="Pfam" id="PF01018">
    <property type="entry name" value="GTP1_OBG"/>
    <property type="match status" value="1"/>
</dbReference>
<evidence type="ECO:0000313" key="10">
    <source>
        <dbReference type="EMBL" id="OGK55759.1"/>
    </source>
</evidence>
<dbReference type="CDD" id="cd01898">
    <property type="entry name" value="Obg"/>
    <property type="match status" value="1"/>
</dbReference>
<dbReference type="GO" id="GO:0005525">
    <property type="term" value="F:GTP binding"/>
    <property type="evidence" value="ECO:0007669"/>
    <property type="project" value="UniProtKB-UniRule"/>
</dbReference>
<keyword evidence="7" id="KW-0479">Metal-binding</keyword>
<name>A0A1F7JJH4_9BACT</name>
<sequence length="320" mass="34802">MIIDEITLTVSAGKGGDGCVSYRREKGIDKGGPDGGNGGRGGDVYFIGVSNLTALNKFRSDRKIAAQDGGNGKSKKRHGASGSDLLLRIPIGTIITDINSEWKKEITFTGQKILVARGGEGGRGNWELRSSFNKTPRLAESGVSGQTKHLNFNLQYIAEIGIIGLPNAGKSTLLNCLTNAQAKIADYPFTTLEPNLGAMDTHVIADIPGLITGASKGRGLGIKFLKHIKKTRILIHCIDSTTKKIVSDYQTIRKELKNYDPDLLQKKEIIVLTKIDLLDENHKLKLLSLIKGYSTNIMAISVLIEKDITALKRLLLQILR</sequence>
<keyword evidence="2 7" id="KW-0963">Cytoplasm</keyword>
<keyword evidence="6 7" id="KW-0342">GTP-binding</keyword>
<feature type="binding site" evidence="7">
    <location>
        <begin position="206"/>
        <end position="209"/>
    </location>
    <ligand>
        <name>GTP</name>
        <dbReference type="ChEBI" id="CHEBI:37565"/>
    </ligand>
</feature>
<dbReference type="InterPro" id="IPR027417">
    <property type="entry name" value="P-loop_NTPase"/>
</dbReference>
<feature type="binding site" evidence="7">
    <location>
        <begin position="301"/>
        <end position="303"/>
    </location>
    <ligand>
        <name>GTP</name>
        <dbReference type="ChEBI" id="CHEBI:37565"/>
    </ligand>
</feature>
<feature type="domain" description="OBG-type G" evidence="8">
    <location>
        <begin position="158"/>
        <end position="320"/>
    </location>
</feature>
<dbReference type="Gene3D" id="3.40.50.300">
    <property type="entry name" value="P-loop containing nucleotide triphosphate hydrolases"/>
    <property type="match status" value="1"/>
</dbReference>
<dbReference type="Gene3D" id="2.70.210.12">
    <property type="entry name" value="GTP1/OBG domain"/>
    <property type="match status" value="1"/>
</dbReference>
<dbReference type="PROSITE" id="PS51883">
    <property type="entry name" value="OBG"/>
    <property type="match status" value="1"/>
</dbReference>
<evidence type="ECO:0000256" key="4">
    <source>
        <dbReference type="ARBA" id="ARBA00022801"/>
    </source>
</evidence>
<feature type="binding site" evidence="7">
    <location>
        <begin position="164"/>
        <end position="171"/>
    </location>
    <ligand>
        <name>GTP</name>
        <dbReference type="ChEBI" id="CHEBI:37565"/>
    </ligand>
</feature>
<dbReference type="NCBIfam" id="NF008956">
    <property type="entry name" value="PRK12299.1"/>
    <property type="match status" value="1"/>
</dbReference>
<dbReference type="Pfam" id="PF01926">
    <property type="entry name" value="MMR_HSR1"/>
    <property type="match status" value="1"/>
</dbReference>
<evidence type="ECO:0000256" key="6">
    <source>
        <dbReference type="ARBA" id="ARBA00023134"/>
    </source>
</evidence>
<dbReference type="InterPro" id="IPR031167">
    <property type="entry name" value="G_OBG"/>
</dbReference>
<dbReference type="PROSITE" id="PS51710">
    <property type="entry name" value="G_OBG"/>
    <property type="match status" value="1"/>
</dbReference>
<dbReference type="SUPFAM" id="SSF82051">
    <property type="entry name" value="Obg GTP-binding protein N-terminal domain"/>
    <property type="match status" value="1"/>
</dbReference>
<dbReference type="HAMAP" id="MF_01454">
    <property type="entry name" value="GTPase_Obg"/>
    <property type="match status" value="1"/>
</dbReference>
<dbReference type="InterPro" id="IPR045086">
    <property type="entry name" value="OBG_GTPase"/>
</dbReference>
<dbReference type="NCBIfam" id="TIGR02729">
    <property type="entry name" value="Obg_CgtA"/>
    <property type="match status" value="1"/>
</dbReference>
<dbReference type="EC" id="3.6.5.-" evidence="7"/>
<gene>
    <name evidence="7" type="primary">obg</name>
    <name evidence="10" type="ORF">A3J15_03755</name>
</gene>
<dbReference type="FunFam" id="2.70.210.12:FF:000001">
    <property type="entry name" value="GTPase Obg"/>
    <property type="match status" value="1"/>
</dbReference>
<dbReference type="SUPFAM" id="SSF52540">
    <property type="entry name" value="P-loop containing nucleoside triphosphate hydrolases"/>
    <property type="match status" value="1"/>
</dbReference>
<evidence type="ECO:0000256" key="7">
    <source>
        <dbReference type="HAMAP-Rule" id="MF_01454"/>
    </source>
</evidence>
<dbReference type="InterPro" id="IPR006169">
    <property type="entry name" value="GTP1_OBG_dom"/>
</dbReference>
<evidence type="ECO:0000256" key="3">
    <source>
        <dbReference type="ARBA" id="ARBA00022741"/>
    </source>
</evidence>
<dbReference type="GO" id="GO:0003924">
    <property type="term" value="F:GTPase activity"/>
    <property type="evidence" value="ECO:0007669"/>
    <property type="project" value="UniProtKB-UniRule"/>
</dbReference>
<evidence type="ECO:0000313" key="11">
    <source>
        <dbReference type="Proteomes" id="UP000176376"/>
    </source>
</evidence>
<comment type="similarity">
    <text evidence="1 7">Belongs to the TRAFAC class OBG-HflX-like GTPase superfamily. OBG GTPase family.</text>
</comment>
<comment type="caution">
    <text evidence="10">The sequence shown here is derived from an EMBL/GenBank/DDBJ whole genome shotgun (WGS) entry which is preliminary data.</text>
</comment>
<feature type="binding site" evidence="7">
    <location>
        <position position="171"/>
    </location>
    <ligand>
        <name>Mg(2+)</name>
        <dbReference type="ChEBI" id="CHEBI:18420"/>
    </ligand>
</feature>
<evidence type="ECO:0000259" key="8">
    <source>
        <dbReference type="PROSITE" id="PS51710"/>
    </source>
</evidence>
<evidence type="ECO:0000256" key="1">
    <source>
        <dbReference type="ARBA" id="ARBA00007699"/>
    </source>
</evidence>
<comment type="function">
    <text evidence="7">An essential GTPase which binds GTP, GDP and possibly (p)ppGpp with moderate affinity, with high nucleotide exchange rates and a fairly low GTP hydrolysis rate. Plays a role in control of the cell cycle, stress response, ribosome biogenesis and in those bacteria that undergo differentiation, in morphogenesis control.</text>
</comment>
<dbReference type="AlphaFoldDB" id="A0A1F7JJH4"/>